<feature type="compositionally biased region" description="Basic and acidic residues" evidence="1">
    <location>
        <begin position="9"/>
        <end position="18"/>
    </location>
</feature>
<dbReference type="InterPro" id="IPR013320">
    <property type="entry name" value="ConA-like_dom_sf"/>
</dbReference>
<reference evidence="2 3" key="1">
    <citation type="journal article" date="2018" name="Nat. Ecol. Evol.">
        <title>Shark genomes provide insights into elasmobranch evolution and the origin of vertebrates.</title>
        <authorList>
            <person name="Hara Y"/>
            <person name="Yamaguchi K"/>
            <person name="Onimaru K"/>
            <person name="Kadota M"/>
            <person name="Koyanagi M"/>
            <person name="Keeley SD"/>
            <person name="Tatsumi K"/>
            <person name="Tanaka K"/>
            <person name="Motone F"/>
            <person name="Kageyama Y"/>
            <person name="Nozu R"/>
            <person name="Adachi N"/>
            <person name="Nishimura O"/>
            <person name="Nakagawa R"/>
            <person name="Tanegashima C"/>
            <person name="Kiyatake I"/>
            <person name="Matsumoto R"/>
            <person name="Murakumo K"/>
            <person name="Nishida K"/>
            <person name="Terakita A"/>
            <person name="Kuratani S"/>
            <person name="Sato K"/>
            <person name="Hyodo S Kuraku.S."/>
        </authorList>
    </citation>
    <scope>NUCLEOTIDE SEQUENCE [LARGE SCALE GENOMIC DNA]</scope>
</reference>
<dbReference type="GO" id="GO:0044304">
    <property type="term" value="C:main axon"/>
    <property type="evidence" value="ECO:0007669"/>
    <property type="project" value="TreeGrafter"/>
</dbReference>
<dbReference type="AlphaFoldDB" id="A0A401TF30"/>
<keyword evidence="3" id="KW-1185">Reference proteome</keyword>
<dbReference type="PANTHER" id="PTHR24099">
    <property type="entry name" value="E3 UBIQUITIN-PROTEIN LIGASE TRIM36-RELATED"/>
    <property type="match status" value="1"/>
</dbReference>
<dbReference type="GO" id="GO:1904115">
    <property type="term" value="C:axon cytoplasm"/>
    <property type="evidence" value="ECO:0007669"/>
    <property type="project" value="GOC"/>
</dbReference>
<evidence type="ECO:0000313" key="2">
    <source>
        <dbReference type="EMBL" id="GCC41231.1"/>
    </source>
</evidence>
<evidence type="ECO:0000256" key="1">
    <source>
        <dbReference type="SAM" id="MobiDB-lite"/>
    </source>
</evidence>
<dbReference type="GO" id="GO:0001578">
    <property type="term" value="P:microtubule bundle formation"/>
    <property type="evidence" value="ECO:0007669"/>
    <property type="project" value="TreeGrafter"/>
</dbReference>
<dbReference type="InterPro" id="IPR050617">
    <property type="entry name" value="E3_ligase_FN3/SPRY"/>
</dbReference>
<dbReference type="EMBL" id="BEZZ01059533">
    <property type="protein sequence ID" value="GCC41231.1"/>
    <property type="molecule type" value="Genomic_DNA"/>
</dbReference>
<dbReference type="Gene3D" id="2.60.120.920">
    <property type="match status" value="1"/>
</dbReference>
<accession>A0A401TF30</accession>
<protein>
    <recommendedName>
        <fullName evidence="4">B30.2/SPRY domain-containing protein</fullName>
    </recommendedName>
</protein>
<dbReference type="GO" id="GO:0001764">
    <property type="term" value="P:neuron migration"/>
    <property type="evidence" value="ECO:0007669"/>
    <property type="project" value="TreeGrafter"/>
</dbReference>
<dbReference type="PANTHER" id="PTHR24099:SF20">
    <property type="entry name" value="TRIPARTITE MOTIF-CONTAINING PROTEIN 46"/>
    <property type="match status" value="1"/>
</dbReference>
<dbReference type="GO" id="GO:0048490">
    <property type="term" value="P:anterograde synaptic vesicle transport"/>
    <property type="evidence" value="ECO:0007669"/>
    <property type="project" value="TreeGrafter"/>
</dbReference>
<dbReference type="STRING" id="137246.A0A401TF30"/>
<dbReference type="Proteomes" id="UP000287033">
    <property type="component" value="Unassembled WGS sequence"/>
</dbReference>
<name>A0A401TF30_CHIPU</name>
<feature type="region of interest" description="Disordered" evidence="1">
    <location>
        <begin position="1"/>
        <end position="24"/>
    </location>
</feature>
<comment type="caution">
    <text evidence="2">The sequence shown here is derived from an EMBL/GenBank/DDBJ whole genome shotgun (WGS) entry which is preliminary data.</text>
</comment>
<feature type="non-terminal residue" evidence="2">
    <location>
        <position position="1"/>
    </location>
</feature>
<gene>
    <name evidence="2" type="ORF">chiPu_0025487</name>
</gene>
<proteinExistence type="predicted"/>
<evidence type="ECO:0000313" key="3">
    <source>
        <dbReference type="Proteomes" id="UP000287033"/>
    </source>
</evidence>
<evidence type="ECO:0008006" key="4">
    <source>
        <dbReference type="Google" id="ProtNLM"/>
    </source>
</evidence>
<sequence>TSVSFPCRYDPDSGHDSGAEDGTVDASPPYAFLTIGMGKVLLPQGSPLPSRDPAAGTAPLPSRLGVCLDYERGRVSFYDAVSFRSLWECGVDCSGPVCPAFCFVGGGGLHLQELVPSRPEPKVLGLPGHKGE</sequence>
<dbReference type="OrthoDB" id="10040278at2759"/>
<organism evidence="2 3">
    <name type="scientific">Chiloscyllium punctatum</name>
    <name type="common">Brownbanded bambooshark</name>
    <name type="synonym">Hemiscyllium punctatum</name>
    <dbReference type="NCBI Taxonomy" id="137246"/>
    <lineage>
        <taxon>Eukaryota</taxon>
        <taxon>Metazoa</taxon>
        <taxon>Chordata</taxon>
        <taxon>Craniata</taxon>
        <taxon>Vertebrata</taxon>
        <taxon>Chondrichthyes</taxon>
        <taxon>Elasmobranchii</taxon>
        <taxon>Galeomorphii</taxon>
        <taxon>Galeoidea</taxon>
        <taxon>Orectolobiformes</taxon>
        <taxon>Hemiscylliidae</taxon>
        <taxon>Chiloscyllium</taxon>
    </lineage>
</organism>
<dbReference type="InterPro" id="IPR043136">
    <property type="entry name" value="B30.2/SPRY_sf"/>
</dbReference>
<dbReference type="GO" id="GO:0007409">
    <property type="term" value="P:axonogenesis"/>
    <property type="evidence" value="ECO:0007669"/>
    <property type="project" value="TreeGrafter"/>
</dbReference>
<dbReference type="SUPFAM" id="SSF49899">
    <property type="entry name" value="Concanavalin A-like lectins/glucanases"/>
    <property type="match status" value="1"/>
</dbReference>